<reference evidence="2 3" key="1">
    <citation type="journal article" date="2007" name="Genome Res.">
        <title>Genome characteristics of facultatively symbiotic Frankia sp. strains reflect host range and host plant biogeography.</title>
        <authorList>
            <person name="Normand P."/>
            <person name="Lapierre P."/>
            <person name="Tisa L.S."/>
            <person name="Gogarten J.P."/>
            <person name="Alloisio N."/>
            <person name="Bagnarol E."/>
            <person name="Bassi C.A."/>
            <person name="Berry A.M."/>
            <person name="Bickhart D.M."/>
            <person name="Choisne N."/>
            <person name="Couloux A."/>
            <person name="Cournoyer B."/>
            <person name="Cruveiller S."/>
            <person name="Daubin V."/>
            <person name="Demange N."/>
            <person name="Francino M.P."/>
            <person name="Goltsman E."/>
            <person name="Huang Y."/>
            <person name="Kopp O.R."/>
            <person name="Labarre L."/>
            <person name="Lapidus A."/>
            <person name="Lavire C."/>
            <person name="Marechal J."/>
            <person name="Martinez M."/>
            <person name="Mastronunzio J.E."/>
            <person name="Mullin B.C."/>
            <person name="Niemann J."/>
            <person name="Pujic P."/>
            <person name="Rawnsley T."/>
            <person name="Rouy Z."/>
            <person name="Schenowitz C."/>
            <person name="Sellstedt A."/>
            <person name="Tavares F."/>
            <person name="Tomkins J.P."/>
            <person name="Vallenet D."/>
            <person name="Valverde C."/>
            <person name="Wall L.G."/>
            <person name="Wang Y."/>
            <person name="Medigue C."/>
            <person name="Benson D.R."/>
        </authorList>
    </citation>
    <scope>NUCLEOTIDE SEQUENCE [LARGE SCALE GENOMIC DNA]</scope>
    <source>
        <strain evidence="3">DSM 45986 / CECT 9034 / ACN14a</strain>
    </source>
</reference>
<proteinExistence type="predicted"/>
<dbReference type="EMBL" id="CT573213">
    <property type="protein sequence ID" value="CAJ64970.1"/>
    <property type="molecule type" value="Genomic_DNA"/>
</dbReference>
<dbReference type="Pfam" id="PF19054">
    <property type="entry name" value="DUF5753"/>
    <property type="match status" value="1"/>
</dbReference>
<dbReference type="OrthoDB" id="4966777at2"/>
<sequence length="277" mass="30365">MDPERYVADRETLAARLRELRRATGLTGVQAAASTGMSQPKISKLENGRLLPSEHDVEILLDLYRANGQERSALLALAARLHATLESNRTILHRGAARKQAEIGEVEADATVLRYFTPGGISGLLQTAEYMRRVFTLALTGAELARTVAARQQRQQALHAPGKQFTFILTEAALRWRFCPDDVMAAQAAHIASLSTLSNVRIGVIPLTARPGDIPLHGYEIFDERLVTIGLEHATVAVTDPRDIATYLQLFEVMANAAEFGESARARLGTIARDFQP</sequence>
<dbReference type="GO" id="GO:0003677">
    <property type="term" value="F:DNA binding"/>
    <property type="evidence" value="ECO:0007669"/>
    <property type="project" value="InterPro"/>
</dbReference>
<dbReference type="eggNOG" id="COG3620">
    <property type="taxonomic scope" value="Bacteria"/>
</dbReference>
<dbReference type="KEGG" id="fal:FRAAL6347"/>
<evidence type="ECO:0000259" key="1">
    <source>
        <dbReference type="PROSITE" id="PS50943"/>
    </source>
</evidence>
<dbReference type="SUPFAM" id="SSF47413">
    <property type="entry name" value="lambda repressor-like DNA-binding domains"/>
    <property type="match status" value="1"/>
</dbReference>
<dbReference type="CDD" id="cd00093">
    <property type="entry name" value="HTH_XRE"/>
    <property type="match status" value="1"/>
</dbReference>
<evidence type="ECO:0000313" key="3">
    <source>
        <dbReference type="Proteomes" id="UP000000657"/>
    </source>
</evidence>
<organism evidence="2 3">
    <name type="scientific">Frankia alni (strain DSM 45986 / CECT 9034 / ACN14a)</name>
    <dbReference type="NCBI Taxonomy" id="326424"/>
    <lineage>
        <taxon>Bacteria</taxon>
        <taxon>Bacillati</taxon>
        <taxon>Actinomycetota</taxon>
        <taxon>Actinomycetes</taxon>
        <taxon>Frankiales</taxon>
        <taxon>Frankiaceae</taxon>
        <taxon>Frankia</taxon>
    </lineage>
</organism>
<accession>Q0RC58</accession>
<dbReference type="PROSITE" id="PS50943">
    <property type="entry name" value="HTH_CROC1"/>
    <property type="match status" value="1"/>
</dbReference>
<dbReference type="InterPro" id="IPR043917">
    <property type="entry name" value="DUF5753"/>
</dbReference>
<dbReference type="HOGENOM" id="CLU_055817_2_0_11"/>
<evidence type="ECO:0000313" key="2">
    <source>
        <dbReference type="EMBL" id="CAJ64970.1"/>
    </source>
</evidence>
<dbReference type="RefSeq" id="WP_011607394.1">
    <property type="nucleotide sequence ID" value="NC_008278.1"/>
</dbReference>
<dbReference type="SMART" id="SM00530">
    <property type="entry name" value="HTH_XRE"/>
    <property type="match status" value="1"/>
</dbReference>
<dbReference type="STRING" id="326424.FRAAL6347"/>
<protein>
    <recommendedName>
        <fullName evidence="1">HTH cro/C1-type domain-containing protein</fullName>
    </recommendedName>
</protein>
<gene>
    <name evidence="2" type="ordered locus">FRAAL6347</name>
</gene>
<feature type="domain" description="HTH cro/C1-type" evidence="1">
    <location>
        <begin position="17"/>
        <end position="71"/>
    </location>
</feature>
<dbReference type="Proteomes" id="UP000000657">
    <property type="component" value="Chromosome"/>
</dbReference>
<dbReference type="Gene3D" id="1.10.260.40">
    <property type="entry name" value="lambda repressor-like DNA-binding domains"/>
    <property type="match status" value="1"/>
</dbReference>
<dbReference type="InterPro" id="IPR001387">
    <property type="entry name" value="Cro/C1-type_HTH"/>
</dbReference>
<dbReference type="AlphaFoldDB" id="Q0RC58"/>
<name>Q0RC58_FRAAA</name>
<dbReference type="InterPro" id="IPR010982">
    <property type="entry name" value="Lambda_DNA-bd_dom_sf"/>
</dbReference>
<dbReference type="Pfam" id="PF13560">
    <property type="entry name" value="HTH_31"/>
    <property type="match status" value="1"/>
</dbReference>
<keyword evidence="3" id="KW-1185">Reference proteome</keyword>